<feature type="region of interest" description="Disordered" evidence="1">
    <location>
        <begin position="1"/>
        <end position="38"/>
    </location>
</feature>
<accession>A0A9P5YY77</accession>
<keyword evidence="3" id="KW-1185">Reference proteome</keyword>
<proteinExistence type="predicted"/>
<comment type="caution">
    <text evidence="2">The sequence shown here is derived from an EMBL/GenBank/DDBJ whole genome shotgun (WGS) entry which is preliminary data.</text>
</comment>
<name>A0A9P5YY77_9AGAR</name>
<organism evidence="2 3">
    <name type="scientific">Pholiota conissans</name>
    <dbReference type="NCBI Taxonomy" id="109636"/>
    <lineage>
        <taxon>Eukaryota</taxon>
        <taxon>Fungi</taxon>
        <taxon>Dikarya</taxon>
        <taxon>Basidiomycota</taxon>
        <taxon>Agaricomycotina</taxon>
        <taxon>Agaricomycetes</taxon>
        <taxon>Agaricomycetidae</taxon>
        <taxon>Agaricales</taxon>
        <taxon>Agaricineae</taxon>
        <taxon>Strophariaceae</taxon>
        <taxon>Pholiota</taxon>
    </lineage>
</organism>
<feature type="compositionally biased region" description="Basic and acidic residues" evidence="1">
    <location>
        <begin position="17"/>
        <end position="38"/>
    </location>
</feature>
<feature type="region of interest" description="Disordered" evidence="1">
    <location>
        <begin position="77"/>
        <end position="106"/>
    </location>
</feature>
<dbReference type="EMBL" id="MU155246">
    <property type="protein sequence ID" value="KAF9477942.1"/>
    <property type="molecule type" value="Genomic_DNA"/>
</dbReference>
<evidence type="ECO:0000256" key="1">
    <source>
        <dbReference type="SAM" id="MobiDB-lite"/>
    </source>
</evidence>
<dbReference type="AlphaFoldDB" id="A0A9P5YY77"/>
<reference evidence="2" key="1">
    <citation type="submission" date="2020-11" db="EMBL/GenBank/DDBJ databases">
        <authorList>
            <consortium name="DOE Joint Genome Institute"/>
            <person name="Ahrendt S."/>
            <person name="Riley R."/>
            <person name="Andreopoulos W."/>
            <person name="Labutti K."/>
            <person name="Pangilinan J."/>
            <person name="Ruiz-Duenas F.J."/>
            <person name="Barrasa J.M."/>
            <person name="Sanchez-Garcia M."/>
            <person name="Camarero S."/>
            <person name="Miyauchi S."/>
            <person name="Serrano A."/>
            <person name="Linde D."/>
            <person name="Babiker R."/>
            <person name="Drula E."/>
            <person name="Ayuso-Fernandez I."/>
            <person name="Pacheco R."/>
            <person name="Padilla G."/>
            <person name="Ferreira P."/>
            <person name="Barriuso J."/>
            <person name="Kellner H."/>
            <person name="Castanera R."/>
            <person name="Alfaro M."/>
            <person name="Ramirez L."/>
            <person name="Pisabarro A.G."/>
            <person name="Kuo A."/>
            <person name="Tritt A."/>
            <person name="Lipzen A."/>
            <person name="He G."/>
            <person name="Yan M."/>
            <person name="Ng V."/>
            <person name="Cullen D."/>
            <person name="Martin F."/>
            <person name="Rosso M.-N."/>
            <person name="Henrissat B."/>
            <person name="Hibbett D."/>
            <person name="Martinez A.T."/>
            <person name="Grigoriev I.V."/>
        </authorList>
    </citation>
    <scope>NUCLEOTIDE SEQUENCE</scope>
    <source>
        <strain evidence="2">CIRM-BRFM 674</strain>
    </source>
</reference>
<sequence>MPGLILRGSPAPQRSSQRVERHQGTTGKDGGRTDNEMHDCSIAHSAPEIPESSLLFSAGAPWSHHYARDYEAYGVLQSGGEGTSRSRARVTPSINPTHEGGRRRPRILTTVCSVVHSSPKSKR</sequence>
<evidence type="ECO:0000313" key="2">
    <source>
        <dbReference type="EMBL" id="KAF9477942.1"/>
    </source>
</evidence>
<gene>
    <name evidence="2" type="ORF">BDN70DRAFT_76223</name>
</gene>
<dbReference type="Proteomes" id="UP000807469">
    <property type="component" value="Unassembled WGS sequence"/>
</dbReference>
<evidence type="ECO:0000313" key="3">
    <source>
        <dbReference type="Proteomes" id="UP000807469"/>
    </source>
</evidence>
<protein>
    <submittedName>
        <fullName evidence="2">Uncharacterized protein</fullName>
    </submittedName>
</protein>